<dbReference type="InterPro" id="IPR044066">
    <property type="entry name" value="TRIAD_supradom"/>
</dbReference>
<dbReference type="EMBL" id="OU899034">
    <property type="protein sequence ID" value="CAH1714140.1"/>
    <property type="molecule type" value="Genomic_DNA"/>
</dbReference>
<dbReference type="PROSITE" id="PS51873">
    <property type="entry name" value="TRIAD"/>
    <property type="match status" value="1"/>
</dbReference>
<evidence type="ECO:0000256" key="6">
    <source>
        <dbReference type="ARBA" id="ARBA00022786"/>
    </source>
</evidence>
<dbReference type="InterPro" id="IPR047546">
    <property type="entry name" value="Rcat_RBR_RNF216"/>
</dbReference>
<evidence type="ECO:0000259" key="8">
    <source>
        <dbReference type="PROSITE" id="PS51873"/>
    </source>
</evidence>
<dbReference type="Pfam" id="PF26200">
    <property type="entry name" value="Rcat_RNF216"/>
    <property type="match status" value="1"/>
</dbReference>
<dbReference type="CDD" id="cd20339">
    <property type="entry name" value="BRcat_RBR_RNF216"/>
    <property type="match status" value="1"/>
</dbReference>
<dbReference type="PANTHER" id="PTHR22770">
    <property type="entry name" value="UBIQUITIN CONJUGATING ENZYME 7 INTERACTING PROTEIN-RELATED"/>
    <property type="match status" value="1"/>
</dbReference>
<dbReference type="CDD" id="cd20353">
    <property type="entry name" value="Rcat_RBR_RNF216"/>
    <property type="match status" value="1"/>
</dbReference>
<protein>
    <recommendedName>
        <fullName evidence="8">RING-type domain-containing protein</fullName>
    </recommendedName>
</protein>
<evidence type="ECO:0000256" key="7">
    <source>
        <dbReference type="ARBA" id="ARBA00022833"/>
    </source>
</evidence>
<dbReference type="SUPFAM" id="SSF57850">
    <property type="entry name" value="RING/U-box"/>
    <property type="match status" value="3"/>
</dbReference>
<dbReference type="Gene3D" id="1.20.120.1750">
    <property type="match status" value="1"/>
</dbReference>
<dbReference type="PANTHER" id="PTHR22770:SF47">
    <property type="entry name" value="E3 UBIQUITIN-PROTEIN LIGASE RNF216"/>
    <property type="match status" value="1"/>
</dbReference>
<dbReference type="GO" id="GO:0008270">
    <property type="term" value="F:zinc ion binding"/>
    <property type="evidence" value="ECO:0007669"/>
    <property type="project" value="UniProtKB-KW"/>
</dbReference>
<proteinExistence type="predicted"/>
<keyword evidence="5" id="KW-0863">Zinc-finger</keyword>
<keyword evidence="2" id="KW-0808">Transferase</keyword>
<dbReference type="Proteomes" id="UP001154329">
    <property type="component" value="Chromosome 1"/>
</dbReference>
<name>A0A9P0IRT2_APHGO</name>
<keyword evidence="4" id="KW-0677">Repeat</keyword>
<reference evidence="9" key="2">
    <citation type="submission" date="2022-10" db="EMBL/GenBank/DDBJ databases">
        <authorList>
            <consortium name="ENA_rothamsted_submissions"/>
            <consortium name="culmorum"/>
            <person name="King R."/>
        </authorList>
    </citation>
    <scope>NUCLEOTIDE SEQUENCE</scope>
</reference>
<evidence type="ECO:0000313" key="10">
    <source>
        <dbReference type="Proteomes" id="UP001154329"/>
    </source>
</evidence>
<dbReference type="AlphaFoldDB" id="A0A9P0IRT2"/>
<gene>
    <name evidence="9" type="ORF">APHIGO_LOCUS2659</name>
</gene>
<feature type="domain" description="RING-type" evidence="8">
    <location>
        <begin position="292"/>
        <end position="498"/>
    </location>
</feature>
<dbReference type="GO" id="GO:0016740">
    <property type="term" value="F:transferase activity"/>
    <property type="evidence" value="ECO:0007669"/>
    <property type="project" value="UniProtKB-KW"/>
</dbReference>
<dbReference type="InterPro" id="IPR051628">
    <property type="entry name" value="LUBAC_E3_Ligases"/>
</dbReference>
<evidence type="ECO:0000256" key="2">
    <source>
        <dbReference type="ARBA" id="ARBA00022679"/>
    </source>
</evidence>
<dbReference type="InterPro" id="IPR047545">
    <property type="entry name" value="BRcat_RBR_RNF216"/>
</dbReference>
<evidence type="ECO:0000256" key="4">
    <source>
        <dbReference type="ARBA" id="ARBA00022737"/>
    </source>
</evidence>
<accession>A0A9P0IRT2</accession>
<reference evidence="9" key="1">
    <citation type="submission" date="2022-02" db="EMBL/GenBank/DDBJ databases">
        <authorList>
            <person name="King R."/>
        </authorList>
    </citation>
    <scope>NUCLEOTIDE SEQUENCE</scope>
</reference>
<sequence length="603" mass="69767">MATMANTLTASLFENPTTLAECIAYSNFNNYGWQTLYKNYMSNVMKIINIHSDISRLYLLIKLDININNLDDTLLTLQIEEKIIQSPEAVQLTNNLKDIMPDADPIYLDLVGEYYAYDNEKLYEFIGQITTNKKSYPRLQEYNERVNHLATVKRLRDNFTVQEFLKMCPDPVNYFKNIKVNSITIHYNESLSYLSDRFNLLSLAKLRAELLKHSFNLSKAFDSLLADPKPVYLKNKRKSFGSRHQINYKTTENIEFLKEIAYLDHKDEILNYIESVKTIHRIQVEEAKCIGNLNTCECCFDNELLTTEVFSCPAGHTFCSSCIKKGTEVAVGGSKVDIKCFANCNEEFNLTMIKSIVDDKLYQRIMRLKQAQEIKAADIEGLETCAFCDYSVILSPDLKIINCLNPECKKETCRQCREESHFPYRCDQIEKAPEVEVRTMIENKMTEVLIRICYYCKRKFVKEDGCNKMTCSCGKQMCYICRQPVDSNYAHFYHQKVMENKCPLYTDENIVHTTAVEAAARLIINELKIKKPELLRNIDINKILPALKKSNKIPTTQKSALDINKVVATVIGQNVEDINNLKDMSEFFSYFNVIKAYFNLIIF</sequence>
<evidence type="ECO:0000256" key="3">
    <source>
        <dbReference type="ARBA" id="ARBA00022723"/>
    </source>
</evidence>
<evidence type="ECO:0000313" key="9">
    <source>
        <dbReference type="EMBL" id="CAH1714140.1"/>
    </source>
</evidence>
<comment type="pathway">
    <text evidence="1">Protein modification; protein ubiquitination.</text>
</comment>
<keyword evidence="3" id="KW-0479">Metal-binding</keyword>
<keyword evidence="7" id="KW-0862">Zinc</keyword>
<keyword evidence="6" id="KW-0833">Ubl conjugation pathway</keyword>
<evidence type="ECO:0000256" key="5">
    <source>
        <dbReference type="ARBA" id="ARBA00022771"/>
    </source>
</evidence>
<organism evidence="9 10">
    <name type="scientific">Aphis gossypii</name>
    <name type="common">Cotton aphid</name>
    <dbReference type="NCBI Taxonomy" id="80765"/>
    <lineage>
        <taxon>Eukaryota</taxon>
        <taxon>Metazoa</taxon>
        <taxon>Ecdysozoa</taxon>
        <taxon>Arthropoda</taxon>
        <taxon>Hexapoda</taxon>
        <taxon>Insecta</taxon>
        <taxon>Pterygota</taxon>
        <taxon>Neoptera</taxon>
        <taxon>Paraneoptera</taxon>
        <taxon>Hemiptera</taxon>
        <taxon>Sternorrhyncha</taxon>
        <taxon>Aphidomorpha</taxon>
        <taxon>Aphidoidea</taxon>
        <taxon>Aphididae</taxon>
        <taxon>Aphidini</taxon>
        <taxon>Aphis</taxon>
        <taxon>Aphis</taxon>
    </lineage>
</organism>
<evidence type="ECO:0000256" key="1">
    <source>
        <dbReference type="ARBA" id="ARBA00004906"/>
    </source>
</evidence>
<keyword evidence="10" id="KW-1185">Reference proteome</keyword>